<proteinExistence type="predicted"/>
<keyword evidence="2" id="KW-0926">Vacuole</keyword>
<dbReference type="Gene3D" id="3.30.1520.10">
    <property type="entry name" value="Phox-like domain"/>
    <property type="match status" value="1"/>
</dbReference>
<dbReference type="GO" id="GO:0007034">
    <property type="term" value="P:vacuolar transport"/>
    <property type="evidence" value="ECO:0007669"/>
    <property type="project" value="UniProtKB-ARBA"/>
</dbReference>
<evidence type="ECO:0000259" key="7">
    <source>
        <dbReference type="PROSITE" id="PS50195"/>
    </source>
</evidence>
<dbReference type="SMART" id="SM00312">
    <property type="entry name" value="PX"/>
    <property type="match status" value="1"/>
</dbReference>
<dbReference type="PANTHER" id="PTHR22775:SF3">
    <property type="entry name" value="SORTING NEXIN-13"/>
    <property type="match status" value="1"/>
</dbReference>
<evidence type="ECO:0000313" key="8">
    <source>
        <dbReference type="EMBL" id="KAG5174300.1"/>
    </source>
</evidence>
<evidence type="ECO:0000259" key="6">
    <source>
        <dbReference type="PROSITE" id="PS50192"/>
    </source>
</evidence>
<dbReference type="SMART" id="SM00397">
    <property type="entry name" value="t_SNARE"/>
    <property type="match status" value="1"/>
</dbReference>
<evidence type="ECO:0000256" key="2">
    <source>
        <dbReference type="ARBA" id="ARBA00022554"/>
    </source>
</evidence>
<dbReference type="Pfam" id="PF00787">
    <property type="entry name" value="PX"/>
    <property type="match status" value="1"/>
</dbReference>
<dbReference type="SUPFAM" id="SSF64268">
    <property type="entry name" value="PX domain"/>
    <property type="match status" value="1"/>
</dbReference>
<comment type="subcellular location">
    <subcellularLocation>
        <location evidence="1">Vacuole</location>
    </subcellularLocation>
</comment>
<feature type="compositionally biased region" description="Low complexity" evidence="5">
    <location>
        <begin position="241"/>
        <end position="252"/>
    </location>
</feature>
<dbReference type="GO" id="GO:0016192">
    <property type="term" value="P:vesicle-mediated transport"/>
    <property type="evidence" value="ECO:0007669"/>
    <property type="project" value="UniProtKB-ARBA"/>
</dbReference>
<dbReference type="PANTHER" id="PTHR22775">
    <property type="entry name" value="SORTING NEXIN"/>
    <property type="match status" value="1"/>
</dbReference>
<dbReference type="AlphaFoldDB" id="A0A8H7YAY8"/>
<comment type="caution">
    <text evidence="8">The sequence shown here is derived from an EMBL/GenBank/DDBJ whole genome shotgun (WGS) entry which is preliminary data.</text>
</comment>
<dbReference type="PROSITE" id="PS50192">
    <property type="entry name" value="T_SNARE"/>
    <property type="match status" value="1"/>
</dbReference>
<evidence type="ECO:0008006" key="9">
    <source>
        <dbReference type="Google" id="ProtNLM"/>
    </source>
</evidence>
<dbReference type="PROSITE" id="PS50195">
    <property type="entry name" value="PX"/>
    <property type="match status" value="1"/>
</dbReference>
<evidence type="ECO:0000256" key="3">
    <source>
        <dbReference type="ARBA" id="ARBA00023054"/>
    </source>
</evidence>
<gene>
    <name evidence="8" type="ORF">JR316_000958</name>
</gene>
<evidence type="ECO:0000256" key="4">
    <source>
        <dbReference type="ARBA" id="ARBA00054927"/>
    </source>
</evidence>
<accession>A0A8H7YAY8</accession>
<reference evidence="8" key="1">
    <citation type="submission" date="2021-02" db="EMBL/GenBank/DDBJ databases">
        <title>Psilocybe cubensis genome.</title>
        <authorList>
            <person name="Mckernan K.J."/>
            <person name="Crawford S."/>
            <person name="Trippe A."/>
            <person name="Kane L.T."/>
            <person name="Mclaughlin S."/>
        </authorList>
    </citation>
    <scope>NUCLEOTIDE SEQUENCE [LARGE SCALE GENOMIC DNA]</scope>
    <source>
        <strain evidence="8">MGC-MH-2018</strain>
    </source>
</reference>
<dbReference type="CDD" id="cd15858">
    <property type="entry name" value="SNARE_VAM7"/>
    <property type="match status" value="1"/>
</dbReference>
<dbReference type="GO" id="GO:0000329">
    <property type="term" value="C:fungal-type vacuole membrane"/>
    <property type="evidence" value="ECO:0007669"/>
    <property type="project" value="UniProtKB-ARBA"/>
</dbReference>
<dbReference type="InterPro" id="IPR036871">
    <property type="entry name" value="PX_dom_sf"/>
</dbReference>
<sequence length="361" mass="39820">MTAIQAVFIRGYEERTSPKPHIVYRIDIQAHVRSWQMWRRYSEFDDLHAELTKATGVPPPCTLPPKHKFSILRSHTNNKALEERRVGLEAYLRAIVSAKEDKWRETYAFKEFLGVPIGKLGNDGAAAPTQFTSASWLDEHAELQARLRDVWADINRRDALSDRGDVVSAHKSNVGAKSKLAGVLSRIGTLGRGLQELGMGGMSEGELQRRTDMVARLQDDCEKLSRVVSVARQTGMRPGGTTSSAAAAVSSTRPAEADREALLGPAATKPARRVFGAPPQETEVTRPLDNVGLLSMQQTQIQQQDNQLSQLTTILQRQRHLGEAIGSEIALQIEMLDDLSGEVDRVGGKLHSASKQMNKLS</sequence>
<organism evidence="8">
    <name type="scientific">Psilocybe cubensis</name>
    <name type="common">Psychedelic mushroom</name>
    <name type="synonym">Stropharia cubensis</name>
    <dbReference type="NCBI Taxonomy" id="181762"/>
    <lineage>
        <taxon>Eukaryota</taxon>
        <taxon>Fungi</taxon>
        <taxon>Dikarya</taxon>
        <taxon>Basidiomycota</taxon>
        <taxon>Agaricomycotina</taxon>
        <taxon>Agaricomycetes</taxon>
        <taxon>Agaricomycetidae</taxon>
        <taxon>Agaricales</taxon>
        <taxon>Agaricineae</taxon>
        <taxon>Strophariaceae</taxon>
        <taxon>Psilocybe</taxon>
    </lineage>
</organism>
<feature type="region of interest" description="Disordered" evidence="5">
    <location>
        <begin position="234"/>
        <end position="255"/>
    </location>
</feature>
<dbReference type="OrthoDB" id="428895at2759"/>
<name>A0A8H7YAY8_PSICU</name>
<dbReference type="FunFam" id="1.20.5.110:FF:000058">
    <property type="entry name" value="VAM7p Vacuolar SNARE protein"/>
    <property type="match status" value="1"/>
</dbReference>
<dbReference type="InterPro" id="IPR001683">
    <property type="entry name" value="PX_dom"/>
</dbReference>
<dbReference type="CDD" id="cd06897">
    <property type="entry name" value="PX_SNARE"/>
    <property type="match status" value="1"/>
</dbReference>
<evidence type="ECO:0000256" key="1">
    <source>
        <dbReference type="ARBA" id="ARBA00004116"/>
    </source>
</evidence>
<comment type="function">
    <text evidence="4">Essential for proper morphogenesis of the vacuole. May exist as structural reinforcement on the surface of the vacuolar membrane and be required for maintenance against rupture by osmotic pressure.</text>
</comment>
<dbReference type="EMBL" id="JAFIQS010000001">
    <property type="protein sequence ID" value="KAG5174300.1"/>
    <property type="molecule type" value="Genomic_DNA"/>
</dbReference>
<feature type="domain" description="PX" evidence="7">
    <location>
        <begin position="2"/>
        <end position="119"/>
    </location>
</feature>
<evidence type="ECO:0000256" key="5">
    <source>
        <dbReference type="SAM" id="MobiDB-lite"/>
    </source>
</evidence>
<dbReference type="SUPFAM" id="SSF58038">
    <property type="entry name" value="SNARE fusion complex"/>
    <property type="match status" value="1"/>
</dbReference>
<feature type="domain" description="T-SNARE coiled-coil homology" evidence="6">
    <location>
        <begin position="298"/>
        <end position="360"/>
    </location>
</feature>
<keyword evidence="3" id="KW-0175">Coiled coil</keyword>
<protein>
    <recommendedName>
        <fullName evidence="9">Syntaxin</fullName>
    </recommendedName>
</protein>
<dbReference type="Gene3D" id="1.20.5.110">
    <property type="match status" value="1"/>
</dbReference>
<dbReference type="GO" id="GO:0035091">
    <property type="term" value="F:phosphatidylinositol binding"/>
    <property type="evidence" value="ECO:0007669"/>
    <property type="project" value="InterPro"/>
</dbReference>
<dbReference type="InterPro" id="IPR000727">
    <property type="entry name" value="T_SNARE_dom"/>
</dbReference>
<dbReference type="GO" id="GO:0097576">
    <property type="term" value="P:vacuole fusion"/>
    <property type="evidence" value="ECO:0007669"/>
    <property type="project" value="UniProtKB-ARBA"/>
</dbReference>